<dbReference type="EMBL" id="JADCUA010000008">
    <property type="protein sequence ID" value="KAH9838036.1"/>
    <property type="molecule type" value="Genomic_DNA"/>
</dbReference>
<evidence type="ECO:0000256" key="1">
    <source>
        <dbReference type="ARBA" id="ARBA00009679"/>
    </source>
</evidence>
<feature type="region of interest" description="Disordered" evidence="2">
    <location>
        <begin position="1"/>
        <end position="157"/>
    </location>
</feature>
<feature type="domain" description="Zinc finger Mcm10/DnaG-type" evidence="3">
    <location>
        <begin position="430"/>
        <end position="475"/>
    </location>
</feature>
<dbReference type="Gene3D" id="2.40.50.140">
    <property type="entry name" value="Nucleic acid-binding proteins"/>
    <property type="match status" value="1"/>
</dbReference>
<dbReference type="InterPro" id="IPR040184">
    <property type="entry name" value="Mcm10"/>
</dbReference>
<dbReference type="Pfam" id="PF09329">
    <property type="entry name" value="zf-primase"/>
    <property type="match status" value="1"/>
</dbReference>
<feature type="compositionally biased region" description="Basic and acidic residues" evidence="2">
    <location>
        <begin position="172"/>
        <end position="186"/>
    </location>
</feature>
<proteinExistence type="inferred from homology"/>
<feature type="compositionally biased region" description="Low complexity" evidence="2">
    <location>
        <begin position="80"/>
        <end position="111"/>
    </location>
</feature>
<feature type="compositionally biased region" description="Basic and acidic residues" evidence="2">
    <location>
        <begin position="112"/>
        <end position="127"/>
    </location>
</feature>
<feature type="region of interest" description="Disordered" evidence="2">
    <location>
        <begin position="167"/>
        <end position="186"/>
    </location>
</feature>
<feature type="region of interest" description="Disordered" evidence="2">
    <location>
        <begin position="478"/>
        <end position="511"/>
    </location>
</feature>
<dbReference type="Proteomes" id="UP000814176">
    <property type="component" value="Unassembled WGS sequence"/>
</dbReference>
<evidence type="ECO:0000313" key="5">
    <source>
        <dbReference type="Proteomes" id="UP000814176"/>
    </source>
</evidence>
<name>A0ABQ8KJ48_9APHY</name>
<feature type="region of interest" description="Disordered" evidence="2">
    <location>
        <begin position="663"/>
        <end position="713"/>
    </location>
</feature>
<sequence>MESSTTKKALEQEKQAKIRRQIAALQAQLHGSEESLPAPPESPKRKEASEHLLAPETPSKKRKLNHPERPRTGSTISSQRPRPVAASVPASSAFYSSPAIQPQPQKPAPSKVLEKLARAQSHKDAQQEKSAVSRSTAFTQPAVVATPHAESEAVPPRDDRLALVEDLVPGPVDHKPPFDDPRLEKLEPNSGIRLSSRSIPFEDFQDYLRGRYYLSPSRLYSVVRLLPSKQGYDVPVEGDWLTIAVVAERGKVKQSQAPVGIGRDDKMGADDDEDETTVDQLDVPLDATAPAKSMQGHPRPKRVRKDEPPRPSGKKYVNMKLVDFGCRTTPGSSATGGQTVIRGDASLSLLLFESDGHDVVIKENGKKEKVYRGGSRGAFEKMSMLKEGAVVALLNPKVLKPFQRSGDVPHPTDNILALTPESVESIAVIGFSLDLGMCKAVRKDGTKCGSWCDRRVADVCDWHIQHAVERKRAGRAEFSSGTSGMSTFAKRKKPDHDPARQWGLKPEPDNNGATYVVSGHIISGSNDSKSLFLSESMGRDAQARASRKASTLEADRALQQLLKRDKAGSQALATARAFAKKQARKVKKEEKGQPRQKVKAGNASDAESGSEASEEEENQQPLKHVYSAQLIKQLGFDPTAKDGRKTADPKLQSKLDALAAVQASKRDIDLAPRPGKKKSCVGRPAPTSVKSGISREDSPLHVLDSDDEDDLERAEKDAFGKVVKSSAKEPLVCLDSSDIEQ</sequence>
<organism evidence="4 5">
    <name type="scientific">Rhodofomes roseus</name>
    <dbReference type="NCBI Taxonomy" id="34475"/>
    <lineage>
        <taxon>Eukaryota</taxon>
        <taxon>Fungi</taxon>
        <taxon>Dikarya</taxon>
        <taxon>Basidiomycota</taxon>
        <taxon>Agaricomycotina</taxon>
        <taxon>Agaricomycetes</taxon>
        <taxon>Polyporales</taxon>
        <taxon>Rhodofomes</taxon>
    </lineage>
</organism>
<comment type="similarity">
    <text evidence="1">Belongs to the MCM10 family.</text>
</comment>
<comment type="caution">
    <text evidence="4">The sequence shown here is derived from an EMBL/GenBank/DDBJ whole genome shotgun (WGS) entry which is preliminary data.</text>
</comment>
<dbReference type="InterPro" id="IPR012340">
    <property type="entry name" value="NA-bd_OB-fold"/>
</dbReference>
<dbReference type="RefSeq" id="XP_047780074.1">
    <property type="nucleotide sequence ID" value="XM_047928938.1"/>
</dbReference>
<feature type="region of interest" description="Disordered" evidence="2">
    <location>
        <begin position="254"/>
        <end position="315"/>
    </location>
</feature>
<reference evidence="4 5" key="1">
    <citation type="journal article" date="2021" name="Environ. Microbiol.">
        <title>Gene family expansions and transcriptome signatures uncover fungal adaptations to wood decay.</title>
        <authorList>
            <person name="Hage H."/>
            <person name="Miyauchi S."/>
            <person name="Viragh M."/>
            <person name="Drula E."/>
            <person name="Min B."/>
            <person name="Chaduli D."/>
            <person name="Navarro D."/>
            <person name="Favel A."/>
            <person name="Norest M."/>
            <person name="Lesage-Meessen L."/>
            <person name="Balint B."/>
            <person name="Merenyi Z."/>
            <person name="de Eugenio L."/>
            <person name="Morin E."/>
            <person name="Martinez A.T."/>
            <person name="Baldrian P."/>
            <person name="Stursova M."/>
            <person name="Martinez M.J."/>
            <person name="Novotny C."/>
            <person name="Magnuson J.K."/>
            <person name="Spatafora J.W."/>
            <person name="Maurice S."/>
            <person name="Pangilinan J."/>
            <person name="Andreopoulos W."/>
            <person name="LaButti K."/>
            <person name="Hundley H."/>
            <person name="Na H."/>
            <person name="Kuo A."/>
            <person name="Barry K."/>
            <person name="Lipzen A."/>
            <person name="Henrissat B."/>
            <person name="Riley R."/>
            <person name="Ahrendt S."/>
            <person name="Nagy L.G."/>
            <person name="Grigoriev I.V."/>
            <person name="Martin F."/>
            <person name="Rosso M.N."/>
        </authorList>
    </citation>
    <scope>NUCLEOTIDE SEQUENCE [LARGE SCALE GENOMIC DNA]</scope>
    <source>
        <strain evidence="4 5">CIRM-BRFM 1785</strain>
    </source>
</reference>
<accession>A0ABQ8KJ48</accession>
<feature type="compositionally biased region" description="Low complexity" evidence="2">
    <location>
        <begin position="600"/>
        <end position="611"/>
    </location>
</feature>
<protein>
    <recommendedName>
        <fullName evidence="3">Zinc finger Mcm10/DnaG-type domain-containing protein</fullName>
    </recommendedName>
</protein>
<dbReference type="GeneID" id="72009670"/>
<evidence type="ECO:0000313" key="4">
    <source>
        <dbReference type="EMBL" id="KAH9838036.1"/>
    </source>
</evidence>
<feature type="compositionally biased region" description="Polar residues" evidence="2">
    <location>
        <begin position="128"/>
        <end position="139"/>
    </location>
</feature>
<evidence type="ECO:0000259" key="3">
    <source>
        <dbReference type="Pfam" id="PF09329"/>
    </source>
</evidence>
<dbReference type="PANTHER" id="PTHR13454:SF11">
    <property type="entry name" value="PROTEIN MCM10 HOMOLOG"/>
    <property type="match status" value="1"/>
</dbReference>
<keyword evidence="5" id="KW-1185">Reference proteome</keyword>
<dbReference type="PANTHER" id="PTHR13454">
    <property type="entry name" value="PROTEIN MCM10 HOMOLOG"/>
    <property type="match status" value="1"/>
</dbReference>
<evidence type="ECO:0000256" key="2">
    <source>
        <dbReference type="SAM" id="MobiDB-lite"/>
    </source>
</evidence>
<gene>
    <name evidence="4" type="ORF">C8Q71DRAFT_906947</name>
</gene>
<dbReference type="InterPro" id="IPR015408">
    <property type="entry name" value="Znf_Mcm10/DnaG"/>
</dbReference>
<feature type="region of interest" description="Disordered" evidence="2">
    <location>
        <begin position="578"/>
        <end position="626"/>
    </location>
</feature>